<dbReference type="Pfam" id="PF01022">
    <property type="entry name" value="HTH_5"/>
    <property type="match status" value="1"/>
</dbReference>
<evidence type="ECO:0000313" key="6">
    <source>
        <dbReference type="EMBL" id="MEL0553360.1"/>
    </source>
</evidence>
<keyword evidence="7" id="KW-1185">Reference proteome</keyword>
<gene>
    <name evidence="6" type="primary">yjjJ</name>
    <name evidence="6" type="ORF">QFI96_016805</name>
</gene>
<feature type="domain" description="HTH arsR-type" evidence="4">
    <location>
        <begin position="10"/>
        <end position="42"/>
    </location>
</feature>
<evidence type="ECO:0000256" key="3">
    <source>
        <dbReference type="ARBA" id="ARBA00022777"/>
    </source>
</evidence>
<reference evidence="6 7" key="1">
    <citation type="submission" date="2024-04" db="EMBL/GenBank/DDBJ databases">
        <title>Two novel Raoultella species associated with bleeding cankers of broadleaf hosts, Raoultella scottia sp. nov. and Raoultella lignicola sp. nov.</title>
        <authorList>
            <person name="Brady C.L."/>
        </authorList>
    </citation>
    <scope>NUCLEOTIDE SEQUENCE [LARGE SCALE GENOMIC DNA]</scope>
    <source>
        <strain evidence="6 7">TW_WC1a.1</strain>
    </source>
</reference>
<dbReference type="InterPro" id="IPR036390">
    <property type="entry name" value="WH_DNA-bd_sf"/>
</dbReference>
<dbReference type="Gene3D" id="1.10.1070.20">
    <property type="match status" value="1"/>
</dbReference>
<comment type="caution">
    <text evidence="6">The sequence shown here is derived from an EMBL/GenBank/DDBJ whole genome shotgun (WGS) entry which is preliminary data.</text>
</comment>
<accession>A0ABU9FBJ8</accession>
<dbReference type="NCBIfam" id="NF007297">
    <property type="entry name" value="PRK09775.1"/>
    <property type="match status" value="1"/>
</dbReference>
<dbReference type="InterPro" id="IPR036388">
    <property type="entry name" value="WH-like_DNA-bd_sf"/>
</dbReference>
<dbReference type="Proteomes" id="UP001312893">
    <property type="component" value="Unassembled WGS sequence"/>
</dbReference>
<evidence type="ECO:0000259" key="5">
    <source>
        <dbReference type="Pfam" id="PF07804"/>
    </source>
</evidence>
<dbReference type="SUPFAM" id="SSF46785">
    <property type="entry name" value="Winged helix' DNA-binding domain"/>
    <property type="match status" value="1"/>
</dbReference>
<sequence>MTNRSDTIRQLLRQGPTPVRQLTDIMGISQPTVSRALKALGDEVVRIGAGPSIQYALRDAFRGFSSVPIYRITEEGQIKPLGKLIPVHPGGYVMEQTDNVCLHSDGLPWWLFDMRPQGYLGRAYASAHSTALGLSPNPEVWTDAEVISALLTHGHDAVGNLLIGEQARTQFLEMAEPEAVDRATTYPTLALAVSSGEVPGSSAGGEQPKFCTYTDRGHVLVKFTALDDNPVSERWRDLLQAEHLALKVLGVHTEVFDFGGQRFLEIPRFDRTGPLGRIGLFSLRALEAEFVGRARDCWPVLVNELVKQQLVHPDAAMGTARLWAFGMLIGNTDMHHGNLSFLSSHGRPYHLAPAYDILPMGFAPKSGGAMVNNLRPATLLEAIDGEIWREALALAEDFFTLVAECRRFSPQFAPCLAALRGHLDEAQVRISRLG</sequence>
<proteinExistence type="inferred from homology"/>
<dbReference type="CDD" id="cd00090">
    <property type="entry name" value="HTH_ARSR"/>
    <property type="match status" value="1"/>
</dbReference>
<feature type="domain" description="HipA-like C-terminal" evidence="5">
    <location>
        <begin position="201"/>
        <end position="365"/>
    </location>
</feature>
<dbReference type="InterPro" id="IPR011991">
    <property type="entry name" value="ArsR-like_HTH"/>
</dbReference>
<evidence type="ECO:0000256" key="1">
    <source>
        <dbReference type="ARBA" id="ARBA00010164"/>
    </source>
</evidence>
<evidence type="ECO:0000259" key="4">
    <source>
        <dbReference type="Pfam" id="PF01022"/>
    </source>
</evidence>
<evidence type="ECO:0000313" key="7">
    <source>
        <dbReference type="Proteomes" id="UP001312893"/>
    </source>
</evidence>
<dbReference type="InterPro" id="IPR001845">
    <property type="entry name" value="HTH_ArsR_DNA-bd_dom"/>
</dbReference>
<evidence type="ECO:0000256" key="2">
    <source>
        <dbReference type="ARBA" id="ARBA00022679"/>
    </source>
</evidence>
<dbReference type="PANTHER" id="PTHR37419:SF8">
    <property type="entry name" value="TOXIN YJJJ"/>
    <property type="match status" value="1"/>
</dbReference>
<dbReference type="InterPro" id="IPR052028">
    <property type="entry name" value="HipA_Ser/Thr_kinase"/>
</dbReference>
<keyword evidence="3" id="KW-0418">Kinase</keyword>
<organism evidence="6 7">
    <name type="scientific">Raoultella lignicola</name>
    <dbReference type="NCBI Taxonomy" id="3040939"/>
    <lineage>
        <taxon>Bacteria</taxon>
        <taxon>Pseudomonadati</taxon>
        <taxon>Pseudomonadota</taxon>
        <taxon>Gammaproteobacteria</taxon>
        <taxon>Enterobacterales</taxon>
        <taxon>Enterobacteriaceae</taxon>
        <taxon>Klebsiella/Raoultella group</taxon>
        <taxon>Raoultella</taxon>
    </lineage>
</organism>
<keyword evidence="2" id="KW-0808">Transferase</keyword>
<dbReference type="EMBL" id="JARXNK020000104">
    <property type="protein sequence ID" value="MEL0553360.1"/>
    <property type="molecule type" value="Genomic_DNA"/>
</dbReference>
<comment type="similarity">
    <text evidence="1">Belongs to the HipA Ser/Thr kinase family.</text>
</comment>
<dbReference type="InterPro" id="IPR012893">
    <property type="entry name" value="HipA-like_C"/>
</dbReference>
<dbReference type="Gene3D" id="1.10.10.10">
    <property type="entry name" value="Winged helix-like DNA-binding domain superfamily/Winged helix DNA-binding domain"/>
    <property type="match status" value="1"/>
</dbReference>
<dbReference type="PANTHER" id="PTHR37419">
    <property type="entry name" value="SERINE/THREONINE-PROTEIN KINASE TOXIN HIPA"/>
    <property type="match status" value="1"/>
</dbReference>
<dbReference type="Pfam" id="PF07804">
    <property type="entry name" value="HipA_C"/>
    <property type="match status" value="1"/>
</dbReference>
<protein>
    <submittedName>
        <fullName evidence="6">Type II toxin-antitoxin system HipA family toxin YjjJ</fullName>
    </submittedName>
</protein>
<name>A0ABU9FBJ8_9ENTR</name>
<dbReference type="RefSeq" id="WP_331851334.1">
    <property type="nucleotide sequence ID" value="NZ_JARXNK020000104.1"/>
</dbReference>